<dbReference type="Proteomes" id="UP000269945">
    <property type="component" value="Unassembled WGS sequence"/>
</dbReference>
<keyword evidence="3" id="KW-1185">Reference proteome</keyword>
<feature type="region of interest" description="Disordered" evidence="1">
    <location>
        <begin position="1"/>
        <end position="99"/>
    </location>
</feature>
<sequence>QGPRAGDLSPPTPCGSGEVHLQRGPGGQPRASAEGTKKTVKRIHAAGERPKALPRLGVKRRRLPTDEREAANSRARRDCQEHAGTTRHLGTHQAKPDNCTEKNTSWQLWLEETLQGYEDLNTFVRLSC</sequence>
<feature type="non-terminal residue" evidence="2">
    <location>
        <position position="1"/>
    </location>
</feature>
<comment type="caution">
    <text evidence="2">The sequence shown here is derived from an EMBL/GenBank/DDBJ whole genome shotgun (WGS) entry which is preliminary data.</text>
</comment>
<name>A0A9X9LJ90_GULGU</name>
<reference evidence="2 3" key="1">
    <citation type="submission" date="2018-10" db="EMBL/GenBank/DDBJ databases">
        <authorList>
            <person name="Ekblom R."/>
            <person name="Jareborg N."/>
        </authorList>
    </citation>
    <scope>NUCLEOTIDE SEQUENCE [LARGE SCALE GENOMIC DNA]</scope>
    <source>
        <tissue evidence="2">Muscle</tissue>
    </source>
</reference>
<dbReference type="EMBL" id="CYRY02005066">
    <property type="protein sequence ID" value="VCW69507.1"/>
    <property type="molecule type" value="Genomic_DNA"/>
</dbReference>
<protein>
    <submittedName>
        <fullName evidence="2">Uncharacterized protein</fullName>
    </submittedName>
</protein>
<dbReference type="AlphaFoldDB" id="A0A9X9LJ90"/>
<evidence type="ECO:0000313" key="2">
    <source>
        <dbReference type="EMBL" id="VCW69507.1"/>
    </source>
</evidence>
<feature type="compositionally biased region" description="Basic and acidic residues" evidence="1">
    <location>
        <begin position="63"/>
        <end position="81"/>
    </location>
</feature>
<gene>
    <name evidence="2" type="ORF">BN2614_LOCUS1</name>
</gene>
<accession>A0A9X9LJ90</accession>
<proteinExistence type="predicted"/>
<evidence type="ECO:0000256" key="1">
    <source>
        <dbReference type="SAM" id="MobiDB-lite"/>
    </source>
</evidence>
<evidence type="ECO:0000313" key="3">
    <source>
        <dbReference type="Proteomes" id="UP000269945"/>
    </source>
</evidence>
<organism evidence="2 3">
    <name type="scientific">Gulo gulo</name>
    <name type="common">Wolverine</name>
    <name type="synonym">Gluton</name>
    <dbReference type="NCBI Taxonomy" id="48420"/>
    <lineage>
        <taxon>Eukaryota</taxon>
        <taxon>Metazoa</taxon>
        <taxon>Chordata</taxon>
        <taxon>Craniata</taxon>
        <taxon>Vertebrata</taxon>
        <taxon>Euteleostomi</taxon>
        <taxon>Mammalia</taxon>
        <taxon>Eutheria</taxon>
        <taxon>Laurasiatheria</taxon>
        <taxon>Carnivora</taxon>
        <taxon>Caniformia</taxon>
        <taxon>Musteloidea</taxon>
        <taxon>Mustelidae</taxon>
        <taxon>Guloninae</taxon>
        <taxon>Gulo</taxon>
    </lineage>
</organism>